<evidence type="ECO:0000256" key="2">
    <source>
        <dbReference type="SAM" id="MobiDB-lite"/>
    </source>
</evidence>
<evidence type="ECO:0000313" key="4">
    <source>
        <dbReference type="EMBL" id="MBW65031.1"/>
    </source>
</evidence>
<dbReference type="Pfam" id="PF13927">
    <property type="entry name" value="Ig_3"/>
    <property type="match status" value="2"/>
</dbReference>
<dbReference type="VEuPathDB" id="VectorBase:ADAR2_001414"/>
<dbReference type="InterPro" id="IPR007110">
    <property type="entry name" value="Ig-like_dom"/>
</dbReference>
<dbReference type="FunFam" id="2.60.40.10:FF:001233">
    <property type="entry name" value="Uncharacterized protein, isoform B"/>
    <property type="match status" value="1"/>
</dbReference>
<dbReference type="SMART" id="SM00409">
    <property type="entry name" value="IG"/>
    <property type="match status" value="3"/>
</dbReference>
<feature type="region of interest" description="Disordered" evidence="2">
    <location>
        <begin position="44"/>
        <end position="66"/>
    </location>
</feature>
<dbReference type="CDD" id="cd00096">
    <property type="entry name" value="Ig"/>
    <property type="match status" value="1"/>
</dbReference>
<dbReference type="SMART" id="SM00408">
    <property type="entry name" value="IGc2"/>
    <property type="match status" value="3"/>
</dbReference>
<evidence type="ECO:0000256" key="1">
    <source>
        <dbReference type="ARBA" id="ARBA00023319"/>
    </source>
</evidence>
<dbReference type="GO" id="GO:0008046">
    <property type="term" value="F:axon guidance receptor activity"/>
    <property type="evidence" value="ECO:0007669"/>
    <property type="project" value="TreeGrafter"/>
</dbReference>
<feature type="domain" description="Ig-like" evidence="3">
    <location>
        <begin position="77"/>
        <end position="180"/>
    </location>
</feature>
<keyword evidence="1" id="KW-0393">Immunoglobulin domain</keyword>
<organism evidence="4">
    <name type="scientific">Anopheles darlingi</name>
    <name type="common">Mosquito</name>
    <dbReference type="NCBI Taxonomy" id="43151"/>
    <lineage>
        <taxon>Eukaryota</taxon>
        <taxon>Metazoa</taxon>
        <taxon>Ecdysozoa</taxon>
        <taxon>Arthropoda</taxon>
        <taxon>Hexapoda</taxon>
        <taxon>Insecta</taxon>
        <taxon>Pterygota</taxon>
        <taxon>Neoptera</taxon>
        <taxon>Endopterygota</taxon>
        <taxon>Diptera</taxon>
        <taxon>Nematocera</taxon>
        <taxon>Culicoidea</taxon>
        <taxon>Culicidae</taxon>
        <taxon>Anophelinae</taxon>
        <taxon>Anopheles</taxon>
    </lineage>
</organism>
<proteinExistence type="predicted"/>
<accession>A0A2M4CIR1</accession>
<dbReference type="SUPFAM" id="SSF48726">
    <property type="entry name" value="Immunoglobulin"/>
    <property type="match status" value="3"/>
</dbReference>
<reference evidence="4" key="1">
    <citation type="submission" date="2018-01" db="EMBL/GenBank/DDBJ databases">
        <title>An insight into the sialome of Amazonian anophelines.</title>
        <authorList>
            <person name="Ribeiro J.M."/>
            <person name="Scarpassa V."/>
            <person name="Calvo E."/>
        </authorList>
    </citation>
    <scope>NUCLEOTIDE SEQUENCE</scope>
</reference>
<protein>
    <submittedName>
        <fullName evidence="4">Putative lachesin-like protein</fullName>
    </submittedName>
</protein>
<feature type="region of interest" description="Disordered" evidence="2">
    <location>
        <begin position="1"/>
        <end position="21"/>
    </location>
</feature>
<dbReference type="CDD" id="cd00063">
    <property type="entry name" value="FN3"/>
    <property type="match status" value="1"/>
</dbReference>
<dbReference type="GO" id="GO:0043025">
    <property type="term" value="C:neuronal cell body"/>
    <property type="evidence" value="ECO:0007669"/>
    <property type="project" value="TreeGrafter"/>
</dbReference>
<sequence length="697" mass="77104">MKCSPRRTIRWHHHQHQHHHHHHLLLAEPAAAAAAAAAAGRPVPIDTGVRKRPNTSGATPTGHFPDSNYLEEDKYSPGFLTLGQKYSIAIGSTVVLPCKINETENSSHYVLAWKRDIAVLTAGNVKVTVNPRMRLMPVQAHADQHGALSTGYNLEIRDVRTTDAGDYICQIGSMEPKEIVHTLEILVPPKIDYISPANKLDIHKGAPIRMECRASGNPTPKIIWSRKNNVMPNGEANKTGNTLEIMHANRHTSGHYKCTADNRVGQPDTREVLINVLCIRPENHRDPSHPADGVVRRRQQQQQHLLKERKSSNEHSENVVPSYTGVPVEAHYPPEIEVEQPVVHSGVGHEAQLVCIVHGEPTPNVIWYQDTTQIGITEQFSQQRARVIPRKTNKKPKKRMKEDKKNLLNRGNKHSLIIRNVTYSDLGNYTCQASNALGKDRGTLVLSGSPTLCYFDSPTLSSYRDQYNISWTVQSYSPIREYRLFFRLASKNLHLLHHDKPLDNHIYGDRGSSHLFNLPPYGAGGGGTAGIGVGVGVGTHGNGGGSGGGGGEQWENVVIPEMSDYYGAHNHFYNMVPPYTAYQPTVRHRMSFQLKNLKPASNYEARVQARNDHGWNKLSSIFHFSTRSEDMELEPSAQPAVHGAGLLDKSMLSSSAAPSAITAAHFHKSWTLSIFTVLITARLVPALLTATLSSVAA</sequence>
<dbReference type="PANTHER" id="PTHR45080:SF5">
    <property type="entry name" value="PROTEIN TURTLE-LIKE PROTEIN"/>
    <property type="match status" value="1"/>
</dbReference>
<dbReference type="FunFam" id="2.60.40.10:FF:001708">
    <property type="entry name" value="Uncharacterized protein, isoform C"/>
    <property type="match status" value="1"/>
</dbReference>
<dbReference type="AlphaFoldDB" id="A0A2M4CIR1"/>
<dbReference type="InterPro" id="IPR003599">
    <property type="entry name" value="Ig_sub"/>
</dbReference>
<dbReference type="InterPro" id="IPR003598">
    <property type="entry name" value="Ig_sub2"/>
</dbReference>
<feature type="region of interest" description="Disordered" evidence="2">
    <location>
        <begin position="282"/>
        <end position="320"/>
    </location>
</feature>
<dbReference type="InterPro" id="IPR013783">
    <property type="entry name" value="Ig-like_fold"/>
</dbReference>
<dbReference type="InterPro" id="IPR050958">
    <property type="entry name" value="Cell_Adh-Cytoskel_Orgn"/>
</dbReference>
<name>A0A2M4CIR1_ANODA</name>
<dbReference type="InterPro" id="IPR036179">
    <property type="entry name" value="Ig-like_dom_sf"/>
</dbReference>
<feature type="domain" description="Ig-like" evidence="3">
    <location>
        <begin position="334"/>
        <end position="447"/>
    </location>
</feature>
<dbReference type="EMBL" id="GGFL01000853">
    <property type="protein sequence ID" value="MBW65031.1"/>
    <property type="molecule type" value="Transcribed_RNA"/>
</dbReference>
<dbReference type="GO" id="GO:0030424">
    <property type="term" value="C:axon"/>
    <property type="evidence" value="ECO:0007669"/>
    <property type="project" value="TreeGrafter"/>
</dbReference>
<dbReference type="InterPro" id="IPR036116">
    <property type="entry name" value="FN3_sf"/>
</dbReference>
<dbReference type="PANTHER" id="PTHR45080">
    <property type="entry name" value="CONTACTIN 5"/>
    <property type="match status" value="1"/>
</dbReference>
<dbReference type="GO" id="GO:0005886">
    <property type="term" value="C:plasma membrane"/>
    <property type="evidence" value="ECO:0007669"/>
    <property type="project" value="TreeGrafter"/>
</dbReference>
<dbReference type="SUPFAM" id="SSF49265">
    <property type="entry name" value="Fibronectin type III"/>
    <property type="match status" value="1"/>
</dbReference>
<dbReference type="InterPro" id="IPR003961">
    <property type="entry name" value="FN3_dom"/>
</dbReference>
<dbReference type="Gene3D" id="2.60.40.10">
    <property type="entry name" value="Immunoglobulins"/>
    <property type="match status" value="4"/>
</dbReference>
<evidence type="ECO:0000259" key="3">
    <source>
        <dbReference type="PROSITE" id="PS50835"/>
    </source>
</evidence>
<dbReference type="GO" id="GO:0050808">
    <property type="term" value="P:synapse organization"/>
    <property type="evidence" value="ECO:0007669"/>
    <property type="project" value="TreeGrafter"/>
</dbReference>
<dbReference type="PROSITE" id="PS50835">
    <property type="entry name" value="IG_LIKE"/>
    <property type="match status" value="3"/>
</dbReference>
<dbReference type="GO" id="GO:0007156">
    <property type="term" value="P:homophilic cell adhesion via plasma membrane adhesion molecules"/>
    <property type="evidence" value="ECO:0007669"/>
    <property type="project" value="TreeGrafter"/>
</dbReference>
<dbReference type="VEuPathDB" id="VectorBase:ADAC000256"/>
<feature type="compositionally biased region" description="Basic and acidic residues" evidence="2">
    <location>
        <begin position="305"/>
        <end position="317"/>
    </location>
</feature>
<feature type="domain" description="Ig-like" evidence="3">
    <location>
        <begin position="189"/>
        <end position="275"/>
    </location>
</feature>